<reference evidence="2" key="1">
    <citation type="journal article" date="2021" name="Microorganisms">
        <title>Phylogenomic Reconstruction and Metabolic Potential of the Genus Aminobacter.</title>
        <authorList>
            <person name="Artuso I."/>
            <person name="Turrini P."/>
            <person name="Pirolo M."/>
            <person name="Lugli G.A."/>
            <person name="Ventura M."/>
            <person name="Visca P."/>
        </authorList>
    </citation>
    <scope>NUCLEOTIDE SEQUENCE</scope>
    <source>
        <strain evidence="2">LMG 26462</strain>
    </source>
</reference>
<dbReference type="Gene3D" id="3.10.180.10">
    <property type="entry name" value="2,3-Dihydroxybiphenyl 1,2-Dioxygenase, domain 1"/>
    <property type="match status" value="1"/>
</dbReference>
<protein>
    <submittedName>
        <fullName evidence="2">VOC family protein</fullName>
    </submittedName>
</protein>
<dbReference type="PROSITE" id="PS51819">
    <property type="entry name" value="VOC"/>
    <property type="match status" value="1"/>
</dbReference>
<name>A0A9X1AHQ5_9HYPH</name>
<dbReference type="InterPro" id="IPR029068">
    <property type="entry name" value="Glyas_Bleomycin-R_OHBP_Dase"/>
</dbReference>
<evidence type="ECO:0000259" key="1">
    <source>
        <dbReference type="PROSITE" id="PS51819"/>
    </source>
</evidence>
<dbReference type="RefSeq" id="WP_214393585.1">
    <property type="nucleotide sequence ID" value="NZ_JAFLWW010000013.1"/>
</dbReference>
<comment type="caution">
    <text evidence="2">The sequence shown here is derived from an EMBL/GenBank/DDBJ whole genome shotgun (WGS) entry which is preliminary data.</text>
</comment>
<dbReference type="InterPro" id="IPR004360">
    <property type="entry name" value="Glyas_Fos-R_dOase_dom"/>
</dbReference>
<feature type="domain" description="VOC" evidence="1">
    <location>
        <begin position="1"/>
        <end position="117"/>
    </location>
</feature>
<gene>
    <name evidence="2" type="ORF">J1C56_29975</name>
</gene>
<dbReference type="Proteomes" id="UP001138921">
    <property type="component" value="Unassembled WGS sequence"/>
</dbReference>
<evidence type="ECO:0000313" key="3">
    <source>
        <dbReference type="Proteomes" id="UP001138921"/>
    </source>
</evidence>
<dbReference type="AlphaFoldDB" id="A0A9X1AHQ5"/>
<dbReference type="InterPro" id="IPR037523">
    <property type="entry name" value="VOC_core"/>
</dbReference>
<dbReference type="CDD" id="cd06587">
    <property type="entry name" value="VOC"/>
    <property type="match status" value="1"/>
</dbReference>
<keyword evidence="3" id="KW-1185">Reference proteome</keyword>
<sequence>MNHANLTTTDVAALSGFFVSHFGFEQLDMRGQEAFAVLRGTDGFVLNLMKPSRDDGPYPSGFHVGFFVDSPRRVRAKQAELAEAGFDTGEVQKLTRGGSTTFYCNAPGGVLRRGRLLLSKRKGPGRMCASGL</sequence>
<organism evidence="2 3">
    <name type="scientific">Aminobacter anthyllidis</name>
    <dbReference type="NCBI Taxonomy" id="1035067"/>
    <lineage>
        <taxon>Bacteria</taxon>
        <taxon>Pseudomonadati</taxon>
        <taxon>Pseudomonadota</taxon>
        <taxon>Alphaproteobacteria</taxon>
        <taxon>Hyphomicrobiales</taxon>
        <taxon>Phyllobacteriaceae</taxon>
        <taxon>Aminobacter</taxon>
    </lineage>
</organism>
<dbReference type="Pfam" id="PF00903">
    <property type="entry name" value="Glyoxalase"/>
    <property type="match status" value="1"/>
</dbReference>
<accession>A0A9X1AHQ5</accession>
<proteinExistence type="predicted"/>
<dbReference type="EMBL" id="JAFLWW010000013">
    <property type="protein sequence ID" value="MBT1159786.1"/>
    <property type="molecule type" value="Genomic_DNA"/>
</dbReference>
<reference evidence="2" key="2">
    <citation type="submission" date="2021-03" db="EMBL/GenBank/DDBJ databases">
        <authorList>
            <person name="Artuso I."/>
            <person name="Turrini P."/>
            <person name="Pirolo M."/>
            <person name="Lugli G.A."/>
            <person name="Ventura M."/>
            <person name="Visca P."/>
        </authorList>
    </citation>
    <scope>NUCLEOTIDE SEQUENCE</scope>
    <source>
        <strain evidence="2">LMG 26462</strain>
    </source>
</reference>
<evidence type="ECO:0000313" key="2">
    <source>
        <dbReference type="EMBL" id="MBT1159786.1"/>
    </source>
</evidence>
<dbReference type="SUPFAM" id="SSF54593">
    <property type="entry name" value="Glyoxalase/Bleomycin resistance protein/Dihydroxybiphenyl dioxygenase"/>
    <property type="match status" value="1"/>
</dbReference>